<dbReference type="GO" id="GO:0016020">
    <property type="term" value="C:membrane"/>
    <property type="evidence" value="ECO:0007669"/>
    <property type="project" value="UniProtKB-SubCell"/>
</dbReference>
<dbReference type="EMBL" id="CAIX01001093">
    <property type="protein sequence ID" value="CCI11482.1"/>
    <property type="molecule type" value="Genomic_DNA"/>
</dbReference>
<dbReference type="PANTHER" id="PTHR35518:SF2">
    <property type="entry name" value="MAINTENANCE OF TELOMERE CAPPING PROTEIN 6"/>
    <property type="match status" value="1"/>
</dbReference>
<keyword evidence="5" id="KW-0732">Signal</keyword>
<name>A0A024GTA6_9STRA</name>
<dbReference type="STRING" id="65357.A0A024GTA6"/>
<keyword evidence="8" id="KW-1185">Reference proteome</keyword>
<dbReference type="PANTHER" id="PTHR35518">
    <property type="entry name" value="MAINTENANCE OF TELOMOERE CAPPING"/>
    <property type="match status" value="1"/>
</dbReference>
<evidence type="ECO:0000256" key="1">
    <source>
        <dbReference type="ARBA" id="ARBA00004370"/>
    </source>
</evidence>
<dbReference type="SUPFAM" id="SSF51695">
    <property type="entry name" value="PLC-like phosphodiesterases"/>
    <property type="match status" value="2"/>
</dbReference>
<keyword evidence="3" id="KW-1133">Transmembrane helix</keyword>
<sequence length="548" mass="62713">MQRSHVLLFHLLLLGGIYVSHYRSFVAPFSTLSYLEHLQLQTSALLDKNASILNREEIQKILQYVPDTVPDGVTCTKVKRCDRKNVCAIICERGSVQMKLWASRALYIQRQATYERNICTAQLPSSHNSAITLADGYGIEDHVFEGYLRYISWLPLHIHTSNQYFSLTDQLRLGIRFIELDVHWVDDDIRIAHCGGFRSKLIDKFVKLLNEIAKHLGTEIEWDSETIGCKPSLSSIPANEQRSVNKALEEIASWLHATEDEFLLIFFDDDNDLADWNKVNKLISYIKAHFPDEEIVLPSEIANHHVWPSFRELMDKGKRILFMSGANYFSKGDEYLFIKESICNWIEPPMPLTKFPQCKFSKIGVGPTGTHTTIFRPETSEIQYAFLNANGHVGTNDFLLNEASIPNAMTCGVNLPSPDSLTPTRLESMIWTMEPNVIWDGKQCLGVASNSSFWQIMECSDANGIRAACQHRENFRIWMITGLLTDISDASEACRTLSRKMIFAMPASGYENKLLYETLISNHHQRVWLNTLRLKTMPRFFKQEASMK</sequence>
<accession>A0A024GTA6</accession>
<dbReference type="GO" id="GO:0006629">
    <property type="term" value="P:lipid metabolic process"/>
    <property type="evidence" value="ECO:0007669"/>
    <property type="project" value="InterPro"/>
</dbReference>
<comment type="caution">
    <text evidence="7">The sequence shown here is derived from an EMBL/GenBank/DDBJ whole genome shotgun (WGS) entry which is preliminary data.</text>
</comment>
<dbReference type="OrthoDB" id="7984201at2759"/>
<comment type="subcellular location">
    <subcellularLocation>
        <location evidence="1">Membrane</location>
    </subcellularLocation>
</comment>
<dbReference type="AlphaFoldDB" id="A0A024GTA6"/>
<feature type="signal peptide" evidence="5">
    <location>
        <begin position="1"/>
        <end position="22"/>
    </location>
</feature>
<proteinExistence type="predicted"/>
<reference evidence="7 8" key="1">
    <citation type="submission" date="2012-05" db="EMBL/GenBank/DDBJ databases">
        <title>Recombination and specialization in a pathogen metapopulation.</title>
        <authorList>
            <person name="Gardiner A."/>
            <person name="Kemen E."/>
            <person name="Schultz-Larsen T."/>
            <person name="MacLean D."/>
            <person name="Van Oosterhout C."/>
            <person name="Jones J.D.G."/>
        </authorList>
    </citation>
    <scope>NUCLEOTIDE SEQUENCE [LARGE SCALE GENOMIC DNA]</scope>
    <source>
        <strain evidence="7 8">Ac Nc2</strain>
    </source>
</reference>
<dbReference type="InParanoid" id="A0A024GTA6"/>
<evidence type="ECO:0000256" key="3">
    <source>
        <dbReference type="ARBA" id="ARBA00022989"/>
    </source>
</evidence>
<evidence type="ECO:0000313" key="7">
    <source>
        <dbReference type="EMBL" id="CCI50193.1"/>
    </source>
</evidence>
<dbReference type="EMBL" id="CAIX01000416">
    <property type="protein sequence ID" value="CCI50193.1"/>
    <property type="molecule type" value="Genomic_DNA"/>
</dbReference>
<keyword evidence="4" id="KW-0472">Membrane</keyword>
<evidence type="ECO:0000256" key="2">
    <source>
        <dbReference type="ARBA" id="ARBA00022692"/>
    </source>
</evidence>
<evidence type="ECO:0000256" key="4">
    <source>
        <dbReference type="ARBA" id="ARBA00023136"/>
    </source>
</evidence>
<gene>
    <name evidence="7" type="ORF">BN9_117630</name>
    <name evidence="6" type="ORF">BN9_129820</name>
</gene>
<organism evidence="7 8">
    <name type="scientific">Albugo candida</name>
    <dbReference type="NCBI Taxonomy" id="65357"/>
    <lineage>
        <taxon>Eukaryota</taxon>
        <taxon>Sar</taxon>
        <taxon>Stramenopiles</taxon>
        <taxon>Oomycota</taxon>
        <taxon>Peronosporomycetes</taxon>
        <taxon>Albuginales</taxon>
        <taxon>Albuginaceae</taxon>
        <taxon>Albugo</taxon>
    </lineage>
</organism>
<evidence type="ECO:0000256" key="5">
    <source>
        <dbReference type="SAM" id="SignalP"/>
    </source>
</evidence>
<evidence type="ECO:0000313" key="6">
    <source>
        <dbReference type="EMBL" id="CCI11482.1"/>
    </source>
</evidence>
<protein>
    <recommendedName>
        <fullName evidence="9">Phosphatidylinositol-specific phospholipase C X domain-containing protein</fullName>
    </recommendedName>
</protein>
<keyword evidence="2" id="KW-0812">Transmembrane</keyword>
<evidence type="ECO:0000313" key="8">
    <source>
        <dbReference type="Proteomes" id="UP000053237"/>
    </source>
</evidence>
<dbReference type="InterPro" id="IPR051008">
    <property type="entry name" value="Telomere_Capping_Maintenance"/>
</dbReference>
<dbReference type="Gene3D" id="3.20.20.190">
    <property type="entry name" value="Phosphatidylinositol (PI) phosphodiesterase"/>
    <property type="match status" value="1"/>
</dbReference>
<dbReference type="Proteomes" id="UP000053237">
    <property type="component" value="Unassembled WGS sequence"/>
</dbReference>
<feature type="chain" id="PRO_5007368393" description="Phosphatidylinositol-specific phospholipase C X domain-containing protein" evidence="5">
    <location>
        <begin position="23"/>
        <end position="548"/>
    </location>
</feature>
<dbReference type="GO" id="GO:0008081">
    <property type="term" value="F:phosphoric diester hydrolase activity"/>
    <property type="evidence" value="ECO:0007669"/>
    <property type="project" value="InterPro"/>
</dbReference>
<evidence type="ECO:0008006" key="9">
    <source>
        <dbReference type="Google" id="ProtNLM"/>
    </source>
</evidence>
<dbReference type="InterPro" id="IPR017946">
    <property type="entry name" value="PLC-like_Pdiesterase_TIM-brl"/>
</dbReference>